<name>A0AA38CHG8_TAXCH</name>
<proteinExistence type="predicted"/>
<organism evidence="1 2">
    <name type="scientific">Taxus chinensis</name>
    <name type="common">Chinese yew</name>
    <name type="synonym">Taxus wallichiana var. chinensis</name>
    <dbReference type="NCBI Taxonomy" id="29808"/>
    <lineage>
        <taxon>Eukaryota</taxon>
        <taxon>Viridiplantae</taxon>
        <taxon>Streptophyta</taxon>
        <taxon>Embryophyta</taxon>
        <taxon>Tracheophyta</taxon>
        <taxon>Spermatophyta</taxon>
        <taxon>Pinopsida</taxon>
        <taxon>Pinidae</taxon>
        <taxon>Conifers II</taxon>
        <taxon>Cupressales</taxon>
        <taxon>Taxaceae</taxon>
        <taxon>Taxus</taxon>
    </lineage>
</organism>
<sequence>SLPCKSCIDPELLSLSYQTASWRAGGTILAVYAQPTTPVLLVHPASSTTLTCWPLCYPIDPRLWCSSGALHNLSCTENERWLVLCSPPPAGEPFQGYHSLISASVLHLEWYWISAT</sequence>
<accession>A0AA38CHG8</accession>
<keyword evidence="2" id="KW-1185">Reference proteome</keyword>
<dbReference type="Proteomes" id="UP000824469">
    <property type="component" value="Unassembled WGS sequence"/>
</dbReference>
<gene>
    <name evidence="1" type="ORF">KI387_029136</name>
</gene>
<dbReference type="AlphaFoldDB" id="A0AA38CHG8"/>
<feature type="non-terminal residue" evidence="1">
    <location>
        <position position="116"/>
    </location>
</feature>
<protein>
    <submittedName>
        <fullName evidence="1">Uncharacterized protein</fullName>
    </submittedName>
</protein>
<reference evidence="1 2" key="1">
    <citation type="journal article" date="2021" name="Nat. Plants">
        <title>The Taxus genome provides insights into paclitaxel biosynthesis.</title>
        <authorList>
            <person name="Xiong X."/>
            <person name="Gou J."/>
            <person name="Liao Q."/>
            <person name="Li Y."/>
            <person name="Zhou Q."/>
            <person name="Bi G."/>
            <person name="Li C."/>
            <person name="Du R."/>
            <person name="Wang X."/>
            <person name="Sun T."/>
            <person name="Guo L."/>
            <person name="Liang H."/>
            <person name="Lu P."/>
            <person name="Wu Y."/>
            <person name="Zhang Z."/>
            <person name="Ro D.K."/>
            <person name="Shang Y."/>
            <person name="Huang S."/>
            <person name="Yan J."/>
        </authorList>
    </citation>
    <scope>NUCLEOTIDE SEQUENCE [LARGE SCALE GENOMIC DNA]</scope>
    <source>
        <strain evidence="1">Ta-2019</strain>
    </source>
</reference>
<dbReference type="EMBL" id="JAHRHJ020000010">
    <property type="protein sequence ID" value="KAH9297454.1"/>
    <property type="molecule type" value="Genomic_DNA"/>
</dbReference>
<feature type="non-terminal residue" evidence="1">
    <location>
        <position position="1"/>
    </location>
</feature>
<evidence type="ECO:0000313" key="1">
    <source>
        <dbReference type="EMBL" id="KAH9297454.1"/>
    </source>
</evidence>
<comment type="caution">
    <text evidence="1">The sequence shown here is derived from an EMBL/GenBank/DDBJ whole genome shotgun (WGS) entry which is preliminary data.</text>
</comment>
<evidence type="ECO:0000313" key="2">
    <source>
        <dbReference type="Proteomes" id="UP000824469"/>
    </source>
</evidence>